<protein>
    <recommendedName>
        <fullName evidence="2">Thioredoxin</fullName>
    </recommendedName>
</protein>
<accession>A0A9P6YCG6</accession>
<proteinExistence type="inferred from homology"/>
<dbReference type="SUPFAM" id="SSF52833">
    <property type="entry name" value="Thioredoxin-like"/>
    <property type="match status" value="1"/>
</dbReference>
<name>A0A9P6YCG6_RHIOR</name>
<dbReference type="CDD" id="cd02947">
    <property type="entry name" value="TRX_family"/>
    <property type="match status" value="1"/>
</dbReference>
<evidence type="ECO:0000313" key="4">
    <source>
        <dbReference type="EMBL" id="KAG1544863.1"/>
    </source>
</evidence>
<dbReference type="GO" id="GO:0015035">
    <property type="term" value="F:protein-disulfide reductase activity"/>
    <property type="evidence" value="ECO:0007669"/>
    <property type="project" value="InterPro"/>
</dbReference>
<keyword evidence="1" id="KW-1015">Disulfide bond</keyword>
<dbReference type="Proteomes" id="UP000717996">
    <property type="component" value="Unassembled WGS sequence"/>
</dbReference>
<dbReference type="InterPro" id="IPR036249">
    <property type="entry name" value="Thioredoxin-like_sf"/>
</dbReference>
<dbReference type="PANTHER" id="PTHR46115">
    <property type="entry name" value="THIOREDOXIN-LIKE PROTEIN 1"/>
    <property type="match status" value="1"/>
</dbReference>
<dbReference type="EMBL" id="JAANIT010000738">
    <property type="protein sequence ID" value="KAG1544863.1"/>
    <property type="molecule type" value="Genomic_DNA"/>
</dbReference>
<dbReference type="PIRSF" id="PIRSF000077">
    <property type="entry name" value="Thioredoxin"/>
    <property type="match status" value="1"/>
</dbReference>
<comment type="caution">
    <text evidence="4">The sequence shown here is derived from an EMBL/GenBank/DDBJ whole genome shotgun (WGS) entry which is preliminary data.</text>
</comment>
<reference evidence="4" key="1">
    <citation type="journal article" date="2020" name="Microb. Genom.">
        <title>Genetic diversity of clinical and environmental Mucorales isolates obtained from an investigation of mucormycosis cases among solid organ transplant recipients.</title>
        <authorList>
            <person name="Nguyen M.H."/>
            <person name="Kaul D."/>
            <person name="Muto C."/>
            <person name="Cheng S.J."/>
            <person name="Richter R.A."/>
            <person name="Bruno V.M."/>
            <person name="Liu G."/>
            <person name="Beyhan S."/>
            <person name="Sundermann A.J."/>
            <person name="Mounaud S."/>
            <person name="Pasculle A.W."/>
            <person name="Nierman W.C."/>
            <person name="Driscoll E."/>
            <person name="Cumbie R."/>
            <person name="Clancy C.J."/>
            <person name="Dupont C.L."/>
        </authorList>
    </citation>
    <scope>NUCLEOTIDE SEQUENCE</scope>
    <source>
        <strain evidence="4">GL16</strain>
    </source>
</reference>
<evidence type="ECO:0000259" key="3">
    <source>
        <dbReference type="Pfam" id="PF00085"/>
    </source>
</evidence>
<dbReference type="InterPro" id="IPR005746">
    <property type="entry name" value="Thioredoxin"/>
</dbReference>
<gene>
    <name evidence="4" type="ORF">G6F51_005809</name>
</gene>
<feature type="domain" description="Thioredoxin" evidence="3">
    <location>
        <begin position="10"/>
        <end position="98"/>
    </location>
</feature>
<comment type="similarity">
    <text evidence="2">Belongs to the thioredoxin family.</text>
</comment>
<evidence type="ECO:0000256" key="1">
    <source>
        <dbReference type="ARBA" id="ARBA00023157"/>
    </source>
</evidence>
<dbReference type="InterPro" id="IPR013766">
    <property type="entry name" value="Thioredoxin_domain"/>
</dbReference>
<dbReference type="OrthoDB" id="2121326at2759"/>
<evidence type="ECO:0000256" key="2">
    <source>
        <dbReference type="PIRNR" id="PIRNR000077"/>
    </source>
</evidence>
<evidence type="ECO:0000313" key="5">
    <source>
        <dbReference type="Proteomes" id="UP000717996"/>
    </source>
</evidence>
<organism evidence="4 5">
    <name type="scientific">Rhizopus oryzae</name>
    <name type="common">Mucormycosis agent</name>
    <name type="synonym">Rhizopus arrhizus var. delemar</name>
    <dbReference type="NCBI Taxonomy" id="64495"/>
    <lineage>
        <taxon>Eukaryota</taxon>
        <taxon>Fungi</taxon>
        <taxon>Fungi incertae sedis</taxon>
        <taxon>Mucoromycota</taxon>
        <taxon>Mucoromycotina</taxon>
        <taxon>Mucoromycetes</taxon>
        <taxon>Mucorales</taxon>
        <taxon>Mucorineae</taxon>
        <taxon>Rhizopodaceae</taxon>
        <taxon>Rhizopus</taxon>
    </lineage>
</organism>
<dbReference type="Pfam" id="PF00085">
    <property type="entry name" value="Thioredoxin"/>
    <property type="match status" value="1"/>
</dbReference>
<sequence>MNRFLEIKKLSEFKELISQNKLVFVQFTTTMCHPSKMISPYLEKLTINYPQVQFAKVYIDKYAEIASAYDVRTTPNYMFFKQGEKLKDVVGIEHQEIEAAFANLTSK</sequence>
<dbReference type="Gene3D" id="3.40.30.10">
    <property type="entry name" value="Glutaredoxin"/>
    <property type="match status" value="1"/>
</dbReference>
<dbReference type="AlphaFoldDB" id="A0A9P6YCG6"/>